<dbReference type="RefSeq" id="WP_046348430.1">
    <property type="nucleotide sequence ID" value="NZ_BBWU01000035.1"/>
</dbReference>
<protein>
    <submittedName>
        <fullName evidence="5">Peptidase S24 family protein</fullName>
    </submittedName>
</protein>
<dbReference type="PANTHER" id="PTHR40661">
    <property type="match status" value="1"/>
</dbReference>
<evidence type="ECO:0000256" key="1">
    <source>
        <dbReference type="ARBA" id="ARBA00023015"/>
    </source>
</evidence>
<dbReference type="Gene3D" id="2.10.109.10">
    <property type="entry name" value="Umud Fragment, subunit A"/>
    <property type="match status" value="1"/>
</dbReference>
<dbReference type="CDD" id="cd06529">
    <property type="entry name" value="S24_LexA-like"/>
    <property type="match status" value="1"/>
</dbReference>
<evidence type="ECO:0000313" key="5">
    <source>
        <dbReference type="EMBL" id="GAO39616.1"/>
    </source>
</evidence>
<dbReference type="InterPro" id="IPR015927">
    <property type="entry name" value="Peptidase_S24_S26A/B/C"/>
</dbReference>
<gene>
    <name evidence="5" type="ORF">SCH01S_35_00510</name>
</gene>
<dbReference type="Proteomes" id="UP000033202">
    <property type="component" value="Unassembled WGS sequence"/>
</dbReference>
<evidence type="ECO:0000259" key="4">
    <source>
        <dbReference type="Pfam" id="PF00717"/>
    </source>
</evidence>
<dbReference type="InterPro" id="IPR036286">
    <property type="entry name" value="LexA/Signal_pep-like_sf"/>
</dbReference>
<proteinExistence type="predicted"/>
<organism evidence="5 6">
    <name type="scientific">Sphingomonas changbaiensis NBRC 104936</name>
    <dbReference type="NCBI Taxonomy" id="1219043"/>
    <lineage>
        <taxon>Bacteria</taxon>
        <taxon>Pseudomonadati</taxon>
        <taxon>Pseudomonadota</taxon>
        <taxon>Alphaproteobacteria</taxon>
        <taxon>Sphingomonadales</taxon>
        <taxon>Sphingomonadaceae</taxon>
        <taxon>Sphingomonas</taxon>
    </lineage>
</organism>
<dbReference type="PANTHER" id="PTHR40661:SF3">
    <property type="entry name" value="FELS-1 PROPHAGE TRANSCRIPTIONAL REGULATOR"/>
    <property type="match status" value="1"/>
</dbReference>
<dbReference type="STRING" id="1219043.SCH01S_35_00510"/>
<dbReference type="GO" id="GO:0003677">
    <property type="term" value="F:DNA binding"/>
    <property type="evidence" value="ECO:0007669"/>
    <property type="project" value="UniProtKB-KW"/>
</dbReference>
<dbReference type="SUPFAM" id="SSF51306">
    <property type="entry name" value="LexA/Signal peptidase"/>
    <property type="match status" value="1"/>
</dbReference>
<keyword evidence="1" id="KW-0805">Transcription regulation</keyword>
<sequence>MDGDARAALEALIRERREDYASLSRLLGRNPAYIQQFIKRGVPKKLDEEDRRTLARYFGVGEAMLGGPEDEREELISVPVLDVQASAGHGAFAGDERARARMRFDPSWLRGLKLDPAQLSVIQVVGDSMSPTLDDGDDILVDLSDGAAGVRDGVYVLRLDGALNVKRLVVDRARGRVSVKSDNPAYTSWPTLDPSRLDVIGRVVWAGRRLA</sequence>
<dbReference type="OrthoDB" id="528805at2"/>
<dbReference type="Pfam" id="PF00717">
    <property type="entry name" value="Peptidase_S24"/>
    <property type="match status" value="1"/>
</dbReference>
<evidence type="ECO:0000256" key="3">
    <source>
        <dbReference type="ARBA" id="ARBA00023163"/>
    </source>
</evidence>
<dbReference type="InterPro" id="IPR039418">
    <property type="entry name" value="LexA-like"/>
</dbReference>
<feature type="domain" description="Peptidase S24/S26A/S26B/S26C" evidence="4">
    <location>
        <begin position="79"/>
        <end position="204"/>
    </location>
</feature>
<keyword evidence="3" id="KW-0804">Transcription</keyword>
<evidence type="ECO:0000313" key="6">
    <source>
        <dbReference type="Proteomes" id="UP000033202"/>
    </source>
</evidence>
<evidence type="ECO:0000256" key="2">
    <source>
        <dbReference type="ARBA" id="ARBA00023125"/>
    </source>
</evidence>
<keyword evidence="2" id="KW-0238">DNA-binding</keyword>
<reference evidence="5 6" key="1">
    <citation type="submission" date="2015-04" db="EMBL/GenBank/DDBJ databases">
        <title>Whole genome shotgun sequence of Sphingomonas changbaiensis NBRC 104936.</title>
        <authorList>
            <person name="Katano-Makiyama Y."/>
            <person name="Hosoyama A."/>
            <person name="Hashimoto M."/>
            <person name="Noguchi M."/>
            <person name="Tsuchikane K."/>
            <person name="Ohji S."/>
            <person name="Yamazoe A."/>
            <person name="Ichikawa N."/>
            <person name="Kimura A."/>
            <person name="Fujita N."/>
        </authorList>
    </citation>
    <scope>NUCLEOTIDE SEQUENCE [LARGE SCALE GENOMIC DNA]</scope>
    <source>
        <strain evidence="5 6">NBRC 104936</strain>
    </source>
</reference>
<accession>A0A0E9MQA6</accession>
<dbReference type="AlphaFoldDB" id="A0A0E9MQA6"/>
<comment type="caution">
    <text evidence="5">The sequence shown here is derived from an EMBL/GenBank/DDBJ whole genome shotgun (WGS) entry which is preliminary data.</text>
</comment>
<name>A0A0E9MQA6_9SPHN</name>
<dbReference type="EMBL" id="BBWU01000035">
    <property type="protein sequence ID" value="GAO39616.1"/>
    <property type="molecule type" value="Genomic_DNA"/>
</dbReference>
<keyword evidence="6" id="KW-1185">Reference proteome</keyword>